<evidence type="ECO:0000256" key="5">
    <source>
        <dbReference type="SAM" id="Coils"/>
    </source>
</evidence>
<dbReference type="Gene3D" id="1.10.8.500">
    <property type="entry name" value="HAMP domain in histidine kinase"/>
    <property type="match status" value="1"/>
</dbReference>
<dbReference type="Pfam" id="PF00015">
    <property type="entry name" value="MCPsignal"/>
    <property type="match status" value="1"/>
</dbReference>
<evidence type="ECO:0000256" key="2">
    <source>
        <dbReference type="ARBA" id="ARBA00022481"/>
    </source>
</evidence>
<dbReference type="PANTHER" id="PTHR43531">
    <property type="entry name" value="PROTEIN ICFG"/>
    <property type="match status" value="1"/>
</dbReference>
<feature type="transmembrane region" description="Helical" evidence="6">
    <location>
        <begin position="182"/>
        <end position="206"/>
    </location>
</feature>
<sequence>MNFRNIPILQKLVLTVLLMGVVAAAIAAVGWRELSAMSATMNRVGAKEVAAREAMDLRMDVIAISRMTYQLVLDPASTDFVAQADRRMTEMKGRFPIIEAAADATELEQLAAVKPVMDAYFAKINDMLAVAAVQPLNQVALNASLSEALAAQLTVTDTIKIYSTYSGELMASMRADAEASAFNAMLTLAITAAVGIIAGLALSLFIGGRTIVRPVRQLTQTMSELADGKLDVGIDNAEARDEIGAMARAVEVFRQNAKRVAALSAEEAARNLSVVERADMMALLQSELGSVMKAASAGIFTQRVPTDFSDDELNQLADSVNGLVATVDRGLSETGTVLSAIANTDLTQRVTGDYQGAFGALKNNTNAVAEKLADIVNQLKDTSRTLKTATGEILAGANDLSERTTRQAATIEETSAAMEQLATTVMENAKRAQDANGNAGKVTVSAEQGGAVMAQANEAMERITTSSAKISNIIGLIDDIAFQTNLLALNASVEAARAGDAGKGFAVVAVEVRRLAQSAASASADVKVLIEQSAKEVQDGSRLVGEAADRLNLMLDGVRASSGLMEGISRDSQEQSTGITEVSIAVRQMDEMTQHNAALVEEMNAAIEQTENQATQLDAIVDIFKVNDGGNARRGYARAA</sequence>
<dbReference type="InterPro" id="IPR051310">
    <property type="entry name" value="MCP_chemotaxis"/>
</dbReference>
<evidence type="ECO:0000313" key="10">
    <source>
        <dbReference type="Proteomes" id="UP001217476"/>
    </source>
</evidence>
<evidence type="ECO:0000259" key="7">
    <source>
        <dbReference type="PROSITE" id="PS50111"/>
    </source>
</evidence>
<evidence type="ECO:0000256" key="1">
    <source>
        <dbReference type="ARBA" id="ARBA00004370"/>
    </source>
</evidence>
<dbReference type="SMART" id="SM00283">
    <property type="entry name" value="MA"/>
    <property type="match status" value="1"/>
</dbReference>
<dbReference type="Pfam" id="PF00672">
    <property type="entry name" value="HAMP"/>
    <property type="match status" value="1"/>
</dbReference>
<evidence type="ECO:0000259" key="8">
    <source>
        <dbReference type="PROSITE" id="PS50885"/>
    </source>
</evidence>
<keyword evidence="6" id="KW-0812">Transmembrane</keyword>
<proteinExistence type="inferred from homology"/>
<reference evidence="9" key="1">
    <citation type="submission" date="2023-03" db="EMBL/GenBank/DDBJ databases">
        <title>Andean soil-derived lignocellulolytic bacterial consortium as a source of novel taxa and putative plastic-active enzymes.</title>
        <authorList>
            <person name="Diaz-Garcia L."/>
            <person name="Chuvochina M."/>
            <person name="Feuerriegel G."/>
            <person name="Bunk B."/>
            <person name="Sproer C."/>
            <person name="Streit W.R."/>
            <person name="Rodriguez L.M."/>
            <person name="Overmann J."/>
            <person name="Jimenez D.J."/>
        </authorList>
    </citation>
    <scope>NUCLEOTIDE SEQUENCE</scope>
    <source>
        <strain evidence="9">MAG 4196</strain>
    </source>
</reference>
<dbReference type="FunFam" id="1.10.287.950:FF:000001">
    <property type="entry name" value="Methyl-accepting chemotaxis sensory transducer"/>
    <property type="match status" value="1"/>
</dbReference>
<evidence type="ECO:0000256" key="6">
    <source>
        <dbReference type="SAM" id="Phobius"/>
    </source>
</evidence>
<comment type="similarity">
    <text evidence="3">Belongs to the methyl-accepting chemotaxis (MCP) protein family.</text>
</comment>
<dbReference type="PANTHER" id="PTHR43531:SF14">
    <property type="entry name" value="METHYL-ACCEPTING CHEMOTAXIS PROTEIN I-RELATED"/>
    <property type="match status" value="1"/>
</dbReference>
<dbReference type="InterPro" id="IPR003660">
    <property type="entry name" value="HAMP_dom"/>
</dbReference>
<dbReference type="EMBL" id="CP119312">
    <property type="protein sequence ID" value="WEK03525.1"/>
    <property type="molecule type" value="Genomic_DNA"/>
</dbReference>
<dbReference type="SUPFAM" id="SSF158472">
    <property type="entry name" value="HAMP domain-like"/>
    <property type="match status" value="1"/>
</dbReference>
<feature type="coiled-coil region" evidence="5">
    <location>
        <begin position="589"/>
        <end position="620"/>
    </location>
</feature>
<dbReference type="InterPro" id="IPR004089">
    <property type="entry name" value="MCPsignal_dom"/>
</dbReference>
<feature type="domain" description="Methyl-accepting transducer" evidence="7">
    <location>
        <begin position="382"/>
        <end position="611"/>
    </location>
</feature>
<evidence type="ECO:0000313" key="9">
    <source>
        <dbReference type="EMBL" id="WEK03525.1"/>
    </source>
</evidence>
<dbReference type="CDD" id="cd06225">
    <property type="entry name" value="HAMP"/>
    <property type="match status" value="1"/>
</dbReference>
<feature type="domain" description="HAMP" evidence="8">
    <location>
        <begin position="336"/>
        <end position="377"/>
    </location>
</feature>
<keyword evidence="6" id="KW-1133">Transmembrane helix</keyword>
<keyword evidence="6" id="KW-0472">Membrane</keyword>
<dbReference type="GO" id="GO:0007165">
    <property type="term" value="P:signal transduction"/>
    <property type="evidence" value="ECO:0007669"/>
    <property type="project" value="UniProtKB-KW"/>
</dbReference>
<organism evidence="9 10">
    <name type="scientific">Candidatus Devosia phytovorans</name>
    <dbReference type="NCBI Taxonomy" id="3121372"/>
    <lineage>
        <taxon>Bacteria</taxon>
        <taxon>Pseudomonadati</taxon>
        <taxon>Pseudomonadota</taxon>
        <taxon>Alphaproteobacteria</taxon>
        <taxon>Hyphomicrobiales</taxon>
        <taxon>Devosiaceae</taxon>
        <taxon>Devosia</taxon>
    </lineage>
</organism>
<dbReference type="Gene3D" id="1.10.287.950">
    <property type="entry name" value="Methyl-accepting chemotaxis protein"/>
    <property type="match status" value="1"/>
</dbReference>
<gene>
    <name evidence="9" type="ORF">P0Y65_15165</name>
</gene>
<name>A0AAJ5VTA9_9HYPH</name>
<dbReference type="GO" id="GO:0005886">
    <property type="term" value="C:plasma membrane"/>
    <property type="evidence" value="ECO:0007669"/>
    <property type="project" value="TreeGrafter"/>
</dbReference>
<accession>A0AAJ5VTA9</accession>
<evidence type="ECO:0000256" key="4">
    <source>
        <dbReference type="PROSITE-ProRule" id="PRU00284"/>
    </source>
</evidence>
<keyword evidence="4" id="KW-0807">Transducer</keyword>
<dbReference type="SUPFAM" id="SSF58104">
    <property type="entry name" value="Methyl-accepting chemotaxis protein (MCP) signaling domain"/>
    <property type="match status" value="1"/>
</dbReference>
<dbReference type="Proteomes" id="UP001217476">
    <property type="component" value="Chromosome"/>
</dbReference>
<feature type="domain" description="HAMP" evidence="8">
    <location>
        <begin position="209"/>
        <end position="262"/>
    </location>
</feature>
<dbReference type="Pfam" id="PF18947">
    <property type="entry name" value="HAMP_2"/>
    <property type="match status" value="1"/>
</dbReference>
<dbReference type="PROSITE" id="PS50111">
    <property type="entry name" value="CHEMOTAXIS_TRANSDUC_2"/>
    <property type="match status" value="1"/>
</dbReference>
<dbReference type="PROSITE" id="PS50885">
    <property type="entry name" value="HAMP"/>
    <property type="match status" value="3"/>
</dbReference>
<keyword evidence="2" id="KW-0488">Methylation</keyword>
<evidence type="ECO:0000256" key="3">
    <source>
        <dbReference type="ARBA" id="ARBA00029447"/>
    </source>
</evidence>
<keyword evidence="5" id="KW-0175">Coiled coil</keyword>
<dbReference type="AlphaFoldDB" id="A0AAJ5VTA9"/>
<dbReference type="SMART" id="SM00304">
    <property type="entry name" value="HAMP"/>
    <property type="match status" value="2"/>
</dbReference>
<dbReference type="GO" id="GO:0004888">
    <property type="term" value="F:transmembrane signaling receptor activity"/>
    <property type="evidence" value="ECO:0007669"/>
    <property type="project" value="TreeGrafter"/>
</dbReference>
<feature type="transmembrane region" description="Helical" evidence="6">
    <location>
        <begin position="12"/>
        <end position="31"/>
    </location>
</feature>
<feature type="domain" description="HAMP" evidence="8">
    <location>
        <begin position="287"/>
        <end position="332"/>
    </location>
</feature>
<protein>
    <submittedName>
        <fullName evidence="9">Methyl-accepting chemotaxis protein</fullName>
    </submittedName>
</protein>
<dbReference type="GO" id="GO:0006935">
    <property type="term" value="P:chemotaxis"/>
    <property type="evidence" value="ECO:0007669"/>
    <property type="project" value="UniProtKB-KW"/>
</dbReference>
<comment type="subcellular location">
    <subcellularLocation>
        <location evidence="1">Membrane</location>
    </subcellularLocation>
</comment>